<feature type="signal peptide" evidence="2">
    <location>
        <begin position="1"/>
        <end position="26"/>
    </location>
</feature>
<keyword evidence="4" id="KW-1185">Reference proteome</keyword>
<dbReference type="InterPro" id="IPR036182">
    <property type="entry name" value="PCuAC_sf"/>
</dbReference>
<evidence type="ECO:0000313" key="4">
    <source>
        <dbReference type="Proteomes" id="UP000326553"/>
    </source>
</evidence>
<protein>
    <submittedName>
        <fullName evidence="3">Copper chaperone PCu(A)C</fullName>
    </submittedName>
</protein>
<evidence type="ECO:0000256" key="2">
    <source>
        <dbReference type="SAM" id="SignalP"/>
    </source>
</evidence>
<dbReference type="PANTHER" id="PTHR36302:SF1">
    <property type="entry name" value="COPPER CHAPERONE PCU(A)C"/>
    <property type="match status" value="1"/>
</dbReference>
<dbReference type="EMBL" id="CP023695">
    <property type="protein sequence ID" value="QEV19005.1"/>
    <property type="molecule type" value="Genomic_DNA"/>
</dbReference>
<name>A0A5J6HPY5_STRAD</name>
<dbReference type="InterPro" id="IPR058248">
    <property type="entry name" value="Lxx211020-like"/>
</dbReference>
<dbReference type="PROSITE" id="PS51257">
    <property type="entry name" value="PROKAR_LIPOPROTEIN"/>
    <property type="match status" value="1"/>
</dbReference>
<gene>
    <name evidence="3" type="ORF">CP975_17300</name>
</gene>
<organism evidence="3 4">
    <name type="scientific">Streptomyces alboniger</name>
    <dbReference type="NCBI Taxonomy" id="132473"/>
    <lineage>
        <taxon>Bacteria</taxon>
        <taxon>Bacillati</taxon>
        <taxon>Actinomycetota</taxon>
        <taxon>Actinomycetes</taxon>
        <taxon>Kitasatosporales</taxon>
        <taxon>Streptomycetaceae</taxon>
        <taxon>Streptomyces</taxon>
        <taxon>Streptomyces aurantiacus group</taxon>
    </lineage>
</organism>
<dbReference type="PANTHER" id="PTHR36302">
    <property type="entry name" value="BLR7088 PROTEIN"/>
    <property type="match status" value="1"/>
</dbReference>
<dbReference type="OrthoDB" id="9796962at2"/>
<feature type="region of interest" description="Disordered" evidence="1">
    <location>
        <begin position="152"/>
        <end position="192"/>
    </location>
</feature>
<dbReference type="InterPro" id="IPR007410">
    <property type="entry name" value="LpqE-like"/>
</dbReference>
<dbReference type="RefSeq" id="WP_055532371.1">
    <property type="nucleotide sequence ID" value="NZ_CP023695.1"/>
</dbReference>
<reference evidence="3 4" key="1">
    <citation type="submission" date="2017-09" db="EMBL/GenBank/DDBJ databases">
        <authorList>
            <person name="Lee N."/>
            <person name="Cho B.-K."/>
        </authorList>
    </citation>
    <scope>NUCLEOTIDE SEQUENCE [LARGE SCALE GENOMIC DNA]</scope>
    <source>
        <strain evidence="3 4">ATCC 12461</strain>
    </source>
</reference>
<dbReference type="SUPFAM" id="SSF110087">
    <property type="entry name" value="DR1885-like metal-binding protein"/>
    <property type="match status" value="1"/>
</dbReference>
<proteinExistence type="predicted"/>
<dbReference type="Pfam" id="PF04314">
    <property type="entry name" value="PCuAC"/>
    <property type="match status" value="1"/>
</dbReference>
<evidence type="ECO:0000313" key="3">
    <source>
        <dbReference type="EMBL" id="QEV19005.1"/>
    </source>
</evidence>
<dbReference type="AlphaFoldDB" id="A0A5J6HPY5"/>
<sequence length="192" mass="19946">MTHRTATRHRALVGGALALAAALTLAGCGDDSGPDAEKTAQKPDLKVGGAYIPEPTMDDMAAGFFTVTNRGGADKLTSATSDIAGSVTLHSSKGGVMKEQKSFDVPAGGKLELASGGNHLMLEKLKRKPKRGEKVAVTLHFRTADPITIEVPVKEATYSPKKGHDASHTSDASHTPQTSHSSASSHSSHSSH</sequence>
<accession>A0A5J6HPY5</accession>
<dbReference type="Proteomes" id="UP000326553">
    <property type="component" value="Chromosome"/>
</dbReference>
<dbReference type="KEGG" id="salw:CP975_17300"/>
<keyword evidence="2" id="KW-0732">Signal</keyword>
<feature type="compositionally biased region" description="Polar residues" evidence="1">
    <location>
        <begin position="169"/>
        <end position="178"/>
    </location>
</feature>
<feature type="chain" id="PRO_5039194864" evidence="2">
    <location>
        <begin position="27"/>
        <end position="192"/>
    </location>
</feature>
<dbReference type="Gene3D" id="2.60.40.1890">
    <property type="entry name" value="PCu(A)C copper chaperone"/>
    <property type="match status" value="1"/>
</dbReference>
<feature type="compositionally biased region" description="Low complexity" evidence="1">
    <location>
        <begin position="179"/>
        <end position="192"/>
    </location>
</feature>
<evidence type="ECO:0000256" key="1">
    <source>
        <dbReference type="SAM" id="MobiDB-lite"/>
    </source>
</evidence>